<proteinExistence type="predicted"/>
<name>A0A975BE59_9BACT</name>
<gene>
    <name evidence="1" type="ORF">dnl_59260</name>
</gene>
<accession>A0A975BE59</accession>
<reference evidence="1" key="1">
    <citation type="journal article" date="2021" name="Microb. Physiol.">
        <title>Proteogenomic Insights into the Physiology of Marine, Sulfate-Reducing, Filamentous Desulfonema limicola and Desulfonema magnum.</title>
        <authorList>
            <person name="Schnaars V."/>
            <person name="Wohlbrand L."/>
            <person name="Scheve S."/>
            <person name="Hinrichs C."/>
            <person name="Reinhardt R."/>
            <person name="Rabus R."/>
        </authorList>
    </citation>
    <scope>NUCLEOTIDE SEQUENCE</scope>
    <source>
        <strain evidence="1">5ac10</strain>
    </source>
</reference>
<evidence type="ECO:0000313" key="2">
    <source>
        <dbReference type="Proteomes" id="UP000663720"/>
    </source>
</evidence>
<sequence>MPIPNPVVPFTAIDPSLDTHALEDRFIKIPAFTLFSIIVTPLNSALEVSAIWNP</sequence>
<dbReference type="KEGG" id="dli:dnl_59260"/>
<protein>
    <submittedName>
        <fullName evidence="1">Uncharacterized protein</fullName>
    </submittedName>
</protein>
<dbReference type="AlphaFoldDB" id="A0A975BE59"/>
<dbReference type="EMBL" id="CP061799">
    <property type="protein sequence ID" value="QTA83514.1"/>
    <property type="molecule type" value="Genomic_DNA"/>
</dbReference>
<evidence type="ECO:0000313" key="1">
    <source>
        <dbReference type="EMBL" id="QTA83514.1"/>
    </source>
</evidence>
<keyword evidence="2" id="KW-1185">Reference proteome</keyword>
<organism evidence="1 2">
    <name type="scientific">Desulfonema limicola</name>
    <dbReference type="NCBI Taxonomy" id="45656"/>
    <lineage>
        <taxon>Bacteria</taxon>
        <taxon>Pseudomonadati</taxon>
        <taxon>Thermodesulfobacteriota</taxon>
        <taxon>Desulfobacteria</taxon>
        <taxon>Desulfobacterales</taxon>
        <taxon>Desulfococcaceae</taxon>
        <taxon>Desulfonema</taxon>
    </lineage>
</organism>
<dbReference type="Proteomes" id="UP000663720">
    <property type="component" value="Chromosome"/>
</dbReference>